<dbReference type="PANTHER" id="PTHR12436">
    <property type="entry name" value="80 KDA MCM3-ASSOCIATED PROTEIN"/>
    <property type="match status" value="1"/>
</dbReference>
<dbReference type="EMBL" id="JAUDFV010000132">
    <property type="protein sequence ID" value="KAL2728603.1"/>
    <property type="molecule type" value="Genomic_DNA"/>
</dbReference>
<organism evidence="2 3">
    <name type="scientific">Vespula squamosa</name>
    <name type="common">Southern yellow jacket</name>
    <name type="synonym">Wasp</name>
    <dbReference type="NCBI Taxonomy" id="30214"/>
    <lineage>
        <taxon>Eukaryota</taxon>
        <taxon>Metazoa</taxon>
        <taxon>Ecdysozoa</taxon>
        <taxon>Arthropoda</taxon>
        <taxon>Hexapoda</taxon>
        <taxon>Insecta</taxon>
        <taxon>Pterygota</taxon>
        <taxon>Neoptera</taxon>
        <taxon>Endopterygota</taxon>
        <taxon>Hymenoptera</taxon>
        <taxon>Apocrita</taxon>
        <taxon>Aculeata</taxon>
        <taxon>Vespoidea</taxon>
        <taxon>Vespidae</taxon>
        <taxon>Vespinae</taxon>
        <taxon>Vespula</taxon>
    </lineage>
</organism>
<comment type="caution">
    <text evidence="2">The sequence shown here is derived from an EMBL/GenBank/DDBJ whole genome shotgun (WGS) entry which is preliminary data.</text>
</comment>
<evidence type="ECO:0000259" key="1">
    <source>
        <dbReference type="Pfam" id="PF03399"/>
    </source>
</evidence>
<dbReference type="Pfam" id="PF03399">
    <property type="entry name" value="SAC3_GANP"/>
    <property type="match status" value="1"/>
</dbReference>
<dbReference type="PANTHER" id="PTHR12436:SF38">
    <property type="entry name" value="SAC3 DOMAIN-CONTAINING PROTEIN 1"/>
    <property type="match status" value="1"/>
</dbReference>
<dbReference type="Proteomes" id="UP001607302">
    <property type="component" value="Unassembled WGS sequence"/>
</dbReference>
<evidence type="ECO:0000313" key="3">
    <source>
        <dbReference type="Proteomes" id="UP001607302"/>
    </source>
</evidence>
<dbReference type="InterPro" id="IPR045107">
    <property type="entry name" value="SAC3/GANP/THP3"/>
</dbReference>
<sequence>MSETINGMCLLMCPEKERWMREKEGLLHRFEVDEKTKHLKRPKADPNKIIKSFSRPAAGQIMTDPSLLRPGPILLSTIKYLFTKILIRTDVDWVHIYDFTFDRLRAIRQDLVIQRIGTIMSIQILEPIVRFHTYSAQRLCERNISEFDPKINDQHLLECIKQLLVLYDTVNRTEKLELHENIEALTLIDNRAEMEALYILLNIGDISALNRALSLPEKLRHVMIIGGNSISYKYIYSLVFKELRTSVSVNTKAPSNTCMCCNVQFKKNVLQIMSSGYNSKILTFPGLKLQELILYKDIEKLEKDCKLFNLTFTNQNILFQKTSFNDKILLANCEIYYTPQILHKFLPDILLGSL</sequence>
<accession>A0ABD2B7A8</accession>
<evidence type="ECO:0000313" key="2">
    <source>
        <dbReference type="EMBL" id="KAL2728603.1"/>
    </source>
</evidence>
<name>A0ABD2B7A8_VESSQ</name>
<dbReference type="AlphaFoldDB" id="A0ABD2B7A8"/>
<gene>
    <name evidence="2" type="ORF">V1478_006235</name>
</gene>
<proteinExistence type="predicted"/>
<dbReference type="Gene3D" id="1.25.40.990">
    <property type="match status" value="1"/>
</dbReference>
<protein>
    <submittedName>
        <fullName evidence="2">Germinal-center associated nuclear protein</fullName>
    </submittedName>
</protein>
<reference evidence="2 3" key="1">
    <citation type="journal article" date="2024" name="Ann. Entomol. Soc. Am.">
        <title>Genomic analyses of the southern and eastern yellowjacket wasps (Hymenoptera: Vespidae) reveal evolutionary signatures of social life.</title>
        <authorList>
            <person name="Catto M.A."/>
            <person name="Caine P.B."/>
            <person name="Orr S.E."/>
            <person name="Hunt B.G."/>
            <person name="Goodisman M.A.D."/>
        </authorList>
    </citation>
    <scope>NUCLEOTIDE SEQUENCE [LARGE SCALE GENOMIC DNA]</scope>
    <source>
        <strain evidence="2">233</strain>
        <tissue evidence="2">Head and thorax</tissue>
    </source>
</reference>
<keyword evidence="3" id="KW-1185">Reference proteome</keyword>
<feature type="domain" description="SAC3/GANP/THP3 conserved" evidence="1">
    <location>
        <begin position="12"/>
        <end position="313"/>
    </location>
</feature>
<dbReference type="InterPro" id="IPR005062">
    <property type="entry name" value="SAC3/GANP/THP3_conserved"/>
</dbReference>